<dbReference type="AlphaFoldDB" id="A0A7M7J6B4"/>
<dbReference type="SMR" id="A0A7M7J6B4"/>
<organism evidence="2 3">
    <name type="scientific">Nasonia vitripennis</name>
    <name type="common">Parasitic wasp</name>
    <dbReference type="NCBI Taxonomy" id="7425"/>
    <lineage>
        <taxon>Eukaryota</taxon>
        <taxon>Metazoa</taxon>
        <taxon>Ecdysozoa</taxon>
        <taxon>Arthropoda</taxon>
        <taxon>Hexapoda</taxon>
        <taxon>Insecta</taxon>
        <taxon>Pterygota</taxon>
        <taxon>Neoptera</taxon>
        <taxon>Endopterygota</taxon>
        <taxon>Hymenoptera</taxon>
        <taxon>Apocrita</taxon>
        <taxon>Proctotrupomorpha</taxon>
        <taxon>Chalcidoidea</taxon>
        <taxon>Pteromalidae</taxon>
        <taxon>Pteromalinae</taxon>
        <taxon>Nasonia</taxon>
    </lineage>
</organism>
<name>A0A7M7J6B4_NASVI</name>
<feature type="region of interest" description="Disordered" evidence="1">
    <location>
        <begin position="1"/>
        <end position="45"/>
    </location>
</feature>
<dbReference type="KEGG" id="nvi:107981582"/>
<accession>A0A7M7J6B4</accession>
<dbReference type="RefSeq" id="XP_016843193.1">
    <property type="nucleotide sequence ID" value="XM_016987704.2"/>
</dbReference>
<keyword evidence="3" id="KW-1185">Reference proteome</keyword>
<protein>
    <submittedName>
        <fullName evidence="2">Uncharacterized protein</fullName>
    </submittedName>
</protein>
<evidence type="ECO:0000313" key="3">
    <source>
        <dbReference type="Proteomes" id="UP000002358"/>
    </source>
</evidence>
<dbReference type="GeneID" id="107981582"/>
<dbReference type="EnsemblMetazoa" id="XM_016987704">
    <property type="protein sequence ID" value="XP_016843193"/>
    <property type="gene ID" value="LOC107981582"/>
</dbReference>
<evidence type="ECO:0000256" key="1">
    <source>
        <dbReference type="SAM" id="MobiDB-lite"/>
    </source>
</evidence>
<evidence type="ECO:0000313" key="2">
    <source>
        <dbReference type="EnsemblMetazoa" id="XP_016843193"/>
    </source>
</evidence>
<sequence length="221" mass="25530">MSQLPSFRGPSLSPIPAVRRPGPRSKTVNTIQRPPLQDRTNRPVDNVGDVSQATASNHEAAESAFAMLREYKPKLFKKYVKAGYDVQSEIHETHERYEIVNDKVYLGLNVDVGQKTWRMINRQRKSRFLRDLGAVLWTKKTLANRCLDISKTKEKQLNGQPIQLLSPRKLDLYLSLYNDYLNKSRYYAHLNVDNKNILIKNSTESLSFHIRDEKKAQSCIE</sequence>
<reference evidence="2" key="1">
    <citation type="submission" date="2021-01" db="UniProtKB">
        <authorList>
            <consortium name="EnsemblMetazoa"/>
        </authorList>
    </citation>
    <scope>IDENTIFICATION</scope>
</reference>
<dbReference type="Proteomes" id="UP000002358">
    <property type="component" value="Unassembled WGS sequence"/>
</dbReference>
<dbReference type="InParanoid" id="A0A7M7J6B4"/>
<proteinExistence type="predicted"/>